<evidence type="ECO:0000256" key="1">
    <source>
        <dbReference type="SAM" id="MobiDB-lite"/>
    </source>
</evidence>
<feature type="compositionally biased region" description="Low complexity" evidence="1">
    <location>
        <begin position="292"/>
        <end position="305"/>
    </location>
</feature>
<feature type="region of interest" description="Disordered" evidence="1">
    <location>
        <begin position="700"/>
        <end position="822"/>
    </location>
</feature>
<protein>
    <submittedName>
        <fullName evidence="2">Uncharacterized protein</fullName>
    </submittedName>
</protein>
<sequence length="1252" mass="134747">MMTVVGAVVPGLVEKLGDNKIVIRQTTMKILWKIFSAVARMGSPNQYAEKLLQSLIGSLPQRSSYVRVELTSVIVMALLVFEKAEVPYDCDFVVLAMCQAAQDTSERAAAGAAEALAVVQLAVGSEQLERRLAELLRHDKDLLDRLLARLDCGALASVTNEGLVEFPTPSQLQPAVLPPTSPTRAPAAAMVMGKLGRRMFCLEEQPGRACSPAACVAQTQSTSSLTSAMVRRQGRGELLRRGAPSSHERSVNVAAELLQLGHGLWTKSTSSRSPPPSAGLALGFQVSETSHAPRVNSPSSDSSSNADRERPARCGLLPAAAFEVADFAQEEAAAPSGQPQLHARRNALHPTELRKNQLFSGTEMPSPFFERCGRQGLGCACGRRDPLVSSTSQVGRCENTAQVTLDPSLVAWSASPSTKQTLPQPASRSKICSPNYVQAQPPPTGLAKSPAGEKAQPGWPLMSILSALHSDTTVLSTERARLGRRWRATITKSWWSIPVAIGCILFHGIVNVLRDRTGQRFLEHSSIGRFSGVYTSMHTECEAIWDLAAPAPPSPSPRRARARVGGESTHKDCTLCTDSDHSKHTMPMAVPSVWQAQHAKRHEAVVRVAKMVNQRFDRIESTVSATVSKIDMLTKKIVVSSEIEVRTPSTHSELSLETRINRIELLLYRTPVADFQHIDMMIDNIVSKTIERNAELQMEFTPDRLNHSPGCKSQRKAPVRRPHRCGHESTPGGTQEWRGQRARRVAPLRERGRPPGAESARGEALGRASRGAGSASRLGAALPDVGGSPRRAMASAPAPAVVGAQQASRQPRRLEPLQASGSAEGGGAMAAAAADAVPALEGVDQVAYLLYAVPGAPLWHQRWNLGRVVSRPSDAILVSPDHQVQCEVVDGTSPDISAVRWAPALAPRPPGVVRAYRFASAPTAAEVAAWLPEAQAEARRCFARRHQGVAVPAPVFEAGGAPAPAGAALAAAVVGGARPLVLAGGAGDAAPAPVGNRRVAQEWRGYHYGDVIIPPAGFAGAGTPARGVVLLADGSSLFVEWVAIGDESDFADRAVAPDCRLLPARLDRAGRPFRTLENLVESCRQEHLPDFIAPRTTMWCLEHLAGEGRSLESHFEHFKKLRGLQDSQWGMEEYASVISYLKALLQHDQVDASNILSVEMMFRRLQTIEYCYSDKLRERTAGSSAGRLTADEQAAFGATARAESRLMVSPALLESAKQELERDASLAKSLLKAREARESLGKRRQGQGKDQG</sequence>
<accession>A0ABN9QIB4</accession>
<evidence type="ECO:0000313" key="2">
    <source>
        <dbReference type="EMBL" id="CAK0805747.1"/>
    </source>
</evidence>
<gene>
    <name evidence="2" type="ORF">PCOR1329_LOCUS12187</name>
</gene>
<reference evidence="2" key="1">
    <citation type="submission" date="2023-10" db="EMBL/GenBank/DDBJ databases">
        <authorList>
            <person name="Chen Y."/>
            <person name="Shah S."/>
            <person name="Dougan E. K."/>
            <person name="Thang M."/>
            <person name="Chan C."/>
        </authorList>
    </citation>
    <scope>NUCLEOTIDE SEQUENCE [LARGE SCALE GENOMIC DNA]</scope>
</reference>
<feature type="compositionally biased region" description="Low complexity" evidence="1">
    <location>
        <begin position="762"/>
        <end position="808"/>
    </location>
</feature>
<dbReference type="Gene3D" id="1.25.10.10">
    <property type="entry name" value="Leucine-rich Repeat Variant"/>
    <property type="match status" value="1"/>
</dbReference>
<evidence type="ECO:0000313" key="3">
    <source>
        <dbReference type="Proteomes" id="UP001189429"/>
    </source>
</evidence>
<dbReference type="Proteomes" id="UP001189429">
    <property type="component" value="Unassembled WGS sequence"/>
</dbReference>
<keyword evidence="3" id="KW-1185">Reference proteome</keyword>
<organism evidence="2 3">
    <name type="scientific">Prorocentrum cordatum</name>
    <dbReference type="NCBI Taxonomy" id="2364126"/>
    <lineage>
        <taxon>Eukaryota</taxon>
        <taxon>Sar</taxon>
        <taxon>Alveolata</taxon>
        <taxon>Dinophyceae</taxon>
        <taxon>Prorocentrales</taxon>
        <taxon>Prorocentraceae</taxon>
        <taxon>Prorocentrum</taxon>
    </lineage>
</organism>
<feature type="region of interest" description="Disordered" evidence="1">
    <location>
        <begin position="548"/>
        <end position="570"/>
    </location>
</feature>
<name>A0ABN9QIB4_9DINO</name>
<dbReference type="InterPro" id="IPR011989">
    <property type="entry name" value="ARM-like"/>
</dbReference>
<feature type="region of interest" description="Disordered" evidence="1">
    <location>
        <begin position="289"/>
        <end position="310"/>
    </location>
</feature>
<feature type="compositionally biased region" description="Basic residues" evidence="1">
    <location>
        <begin position="713"/>
        <end position="724"/>
    </location>
</feature>
<proteinExistence type="predicted"/>
<dbReference type="SUPFAM" id="SSF48371">
    <property type="entry name" value="ARM repeat"/>
    <property type="match status" value="1"/>
</dbReference>
<dbReference type="InterPro" id="IPR016024">
    <property type="entry name" value="ARM-type_fold"/>
</dbReference>
<comment type="caution">
    <text evidence="2">The sequence shown here is derived from an EMBL/GenBank/DDBJ whole genome shotgun (WGS) entry which is preliminary data.</text>
</comment>
<dbReference type="EMBL" id="CAUYUJ010003547">
    <property type="protein sequence ID" value="CAK0805747.1"/>
    <property type="molecule type" value="Genomic_DNA"/>
</dbReference>